<protein>
    <submittedName>
        <fullName evidence="2">Uncharacterized protein</fullName>
    </submittedName>
</protein>
<evidence type="ECO:0000256" key="1">
    <source>
        <dbReference type="SAM" id="MobiDB-lite"/>
    </source>
</evidence>
<dbReference type="EMBL" id="CADEPI010000176">
    <property type="protein sequence ID" value="CAB3378983.1"/>
    <property type="molecule type" value="Genomic_DNA"/>
</dbReference>
<evidence type="ECO:0000313" key="2">
    <source>
        <dbReference type="EMBL" id="CAB3378983.1"/>
    </source>
</evidence>
<keyword evidence="3" id="KW-1185">Reference proteome</keyword>
<dbReference type="Proteomes" id="UP000494165">
    <property type="component" value="Unassembled WGS sequence"/>
</dbReference>
<comment type="caution">
    <text evidence="2">The sequence shown here is derived from an EMBL/GenBank/DDBJ whole genome shotgun (WGS) entry which is preliminary data.</text>
</comment>
<proteinExistence type="predicted"/>
<feature type="compositionally biased region" description="Basic and acidic residues" evidence="1">
    <location>
        <begin position="213"/>
        <end position="224"/>
    </location>
</feature>
<reference evidence="2 3" key="1">
    <citation type="submission" date="2020-04" db="EMBL/GenBank/DDBJ databases">
        <authorList>
            <person name="Alioto T."/>
            <person name="Alioto T."/>
            <person name="Gomez Garrido J."/>
        </authorList>
    </citation>
    <scope>NUCLEOTIDE SEQUENCE [LARGE SCALE GENOMIC DNA]</scope>
</reference>
<sequence>MDMVERGSSKSDRQKWTGGSSGDVTPDEGRSRQRQDPPATFSHPRRLRGKGYKSAAGALLEADASCHFPGEELAAYLRGRRLSLVREERTPRCSTAVFSTWPRTLLSLRAQPSDDLIYTYRRSRRTDYLRRAPRRPVRPLRRLLWLADLGKNLASSEEGIHLHQSLPKCSGPDFWCSLRPRAEGKNLSTTLSVAEARTWPGSSPTEVRPPFPPEDHDGSGIHRC</sequence>
<accession>A0A8S1DGI3</accession>
<gene>
    <name evidence="2" type="ORF">CLODIP_2_CD09835</name>
</gene>
<evidence type="ECO:0000313" key="3">
    <source>
        <dbReference type="Proteomes" id="UP000494165"/>
    </source>
</evidence>
<feature type="region of interest" description="Disordered" evidence="1">
    <location>
        <begin position="198"/>
        <end position="224"/>
    </location>
</feature>
<feature type="region of interest" description="Disordered" evidence="1">
    <location>
        <begin position="1"/>
        <end position="48"/>
    </location>
</feature>
<organism evidence="2 3">
    <name type="scientific">Cloeon dipterum</name>
    <dbReference type="NCBI Taxonomy" id="197152"/>
    <lineage>
        <taxon>Eukaryota</taxon>
        <taxon>Metazoa</taxon>
        <taxon>Ecdysozoa</taxon>
        <taxon>Arthropoda</taxon>
        <taxon>Hexapoda</taxon>
        <taxon>Insecta</taxon>
        <taxon>Pterygota</taxon>
        <taxon>Palaeoptera</taxon>
        <taxon>Ephemeroptera</taxon>
        <taxon>Pisciforma</taxon>
        <taxon>Baetidae</taxon>
        <taxon>Cloeon</taxon>
    </lineage>
</organism>
<feature type="compositionally biased region" description="Basic and acidic residues" evidence="1">
    <location>
        <begin position="1"/>
        <end position="15"/>
    </location>
</feature>
<name>A0A8S1DGI3_9INSE</name>
<dbReference type="AlphaFoldDB" id="A0A8S1DGI3"/>